<proteinExistence type="inferred from homology"/>
<dbReference type="GO" id="GO:0030313">
    <property type="term" value="C:cell envelope"/>
    <property type="evidence" value="ECO:0007669"/>
    <property type="project" value="UniProtKB-SubCell"/>
</dbReference>
<evidence type="ECO:0000313" key="7">
    <source>
        <dbReference type="EMBL" id="RRK30100.1"/>
    </source>
</evidence>
<evidence type="ECO:0000256" key="1">
    <source>
        <dbReference type="ARBA" id="ARBA00004196"/>
    </source>
</evidence>
<dbReference type="Proteomes" id="UP000274920">
    <property type="component" value="Unassembled WGS sequence"/>
</dbReference>
<evidence type="ECO:0000256" key="2">
    <source>
        <dbReference type="ARBA" id="ARBA00008520"/>
    </source>
</evidence>
<dbReference type="RefSeq" id="WP_125125980.1">
    <property type="nucleotide sequence ID" value="NZ_RHJS01000002.1"/>
</dbReference>
<organism evidence="7 8">
    <name type="scientific">Schaedlerella arabinosiphila</name>
    <dbReference type="NCBI Taxonomy" id="2044587"/>
    <lineage>
        <taxon>Bacteria</taxon>
        <taxon>Bacillati</taxon>
        <taxon>Bacillota</taxon>
        <taxon>Clostridia</taxon>
        <taxon>Lachnospirales</taxon>
        <taxon>Lachnospiraceae</taxon>
        <taxon>Schaedlerella</taxon>
    </lineage>
</organism>
<evidence type="ECO:0000256" key="3">
    <source>
        <dbReference type="ARBA" id="ARBA00022448"/>
    </source>
</evidence>
<dbReference type="Gene3D" id="3.40.190.10">
    <property type="entry name" value="Periplasmic binding protein-like II"/>
    <property type="match status" value="1"/>
</dbReference>
<gene>
    <name evidence="7" type="ORF">EBB54_00880</name>
</gene>
<comment type="similarity">
    <text evidence="2">Belongs to the bacterial solute-binding protein 1 family.</text>
</comment>
<dbReference type="AlphaFoldDB" id="A0A3R8JJ02"/>
<feature type="region of interest" description="Disordered" evidence="5">
    <location>
        <begin position="29"/>
        <end position="51"/>
    </location>
</feature>
<dbReference type="InterPro" id="IPR050490">
    <property type="entry name" value="Bact_solute-bd_prot1"/>
</dbReference>
<reference evidence="7" key="1">
    <citation type="submission" date="2018-10" db="EMBL/GenBank/DDBJ databases">
        <title>Schaedlerella arabinophila gen. nov. sp. nov., isolated from the mouse intestinal tract and comparative analysis with the genome of the closely related altered Schaedler flora strain ASF502.</title>
        <authorList>
            <person name="Miyake S."/>
            <person name="Soh M."/>
            <person name="Seedorf H."/>
        </authorList>
    </citation>
    <scope>NUCLEOTIDE SEQUENCE [LARGE SCALE GENOMIC DNA]</scope>
    <source>
        <strain evidence="7">DSM 106076</strain>
    </source>
</reference>
<sequence>MLKKKIATLIIAAALAAVSLAGCGAMPSIGGSETGSTEEKAGADASEETDADGKVTLRIVDWSDGSANQREEFHKKYMEEHPDVNIEYTMLTVDQFKNTIVTMIKSGEGPDLFPIPVGLTLNTAVKEGWYQPINGFVGEDFADRFDALSFEEGVTHIGEDWYTITEVMPTIQCLFFYNKDVLDAAGVKEIPSTYSQFREACRKVTENGKGNVYGLIDGGKQMNRMDVLARSLAAAAGGKVAATTKVLADQGAAPYDTEEMRLALDLIRGLVDDRSIHPDTINISAPEARELFAQGQAAFLCQGMWCIAQWDETYPDLNYGVMSVPVPDGVADTYVQGGELSPWMGIYKQSKHPKEAAEYLMALYSEEYGYQSSCVEDGIFVSVIPSINEAYMTNEVMKQYYTIAEETSRVVPTIVKRDEKANDFYAEIKDVQPSLGAIVQGIISQSIPDYETALQTLADESTKEWKRACEAVGMDYAALEFPNWDTARDYTDEDYEALR</sequence>
<dbReference type="PANTHER" id="PTHR43649">
    <property type="entry name" value="ARABINOSE-BINDING PROTEIN-RELATED"/>
    <property type="match status" value="1"/>
</dbReference>
<feature type="signal peptide" evidence="6">
    <location>
        <begin position="1"/>
        <end position="21"/>
    </location>
</feature>
<name>A0A3R8JJ02_9FIRM</name>
<comment type="subcellular location">
    <subcellularLocation>
        <location evidence="1">Cell envelope</location>
    </subcellularLocation>
</comment>
<dbReference type="Pfam" id="PF01547">
    <property type="entry name" value="SBP_bac_1"/>
    <property type="match status" value="1"/>
</dbReference>
<keyword evidence="4 6" id="KW-0732">Signal</keyword>
<dbReference type="PROSITE" id="PS51257">
    <property type="entry name" value="PROKAR_LIPOPROTEIN"/>
    <property type="match status" value="1"/>
</dbReference>
<evidence type="ECO:0000256" key="4">
    <source>
        <dbReference type="ARBA" id="ARBA00022729"/>
    </source>
</evidence>
<dbReference type="EMBL" id="RHJS01000002">
    <property type="protein sequence ID" value="RRK30100.1"/>
    <property type="molecule type" value="Genomic_DNA"/>
</dbReference>
<comment type="caution">
    <text evidence="7">The sequence shown here is derived from an EMBL/GenBank/DDBJ whole genome shotgun (WGS) entry which is preliminary data.</text>
</comment>
<evidence type="ECO:0000256" key="5">
    <source>
        <dbReference type="SAM" id="MobiDB-lite"/>
    </source>
</evidence>
<protein>
    <submittedName>
        <fullName evidence="7">Extracellular solute-binding protein</fullName>
    </submittedName>
</protein>
<evidence type="ECO:0000256" key="6">
    <source>
        <dbReference type="SAM" id="SignalP"/>
    </source>
</evidence>
<accession>A0A3R8JJ02</accession>
<dbReference type="InterPro" id="IPR006059">
    <property type="entry name" value="SBP"/>
</dbReference>
<dbReference type="PANTHER" id="PTHR43649:SF31">
    <property type="entry name" value="SN-GLYCEROL-3-PHOSPHATE-BINDING PERIPLASMIC PROTEIN UGPB"/>
    <property type="match status" value="1"/>
</dbReference>
<keyword evidence="3" id="KW-0813">Transport</keyword>
<dbReference type="SUPFAM" id="SSF53850">
    <property type="entry name" value="Periplasmic binding protein-like II"/>
    <property type="match status" value="1"/>
</dbReference>
<keyword evidence="8" id="KW-1185">Reference proteome</keyword>
<feature type="chain" id="PRO_5039150037" evidence="6">
    <location>
        <begin position="22"/>
        <end position="499"/>
    </location>
</feature>
<evidence type="ECO:0000313" key="8">
    <source>
        <dbReference type="Proteomes" id="UP000274920"/>
    </source>
</evidence>